<proteinExistence type="predicted"/>
<gene>
    <name evidence="1" type="ORF">CIRG_07189</name>
</gene>
<dbReference type="Proteomes" id="UP000054565">
    <property type="component" value="Unassembled WGS sequence"/>
</dbReference>
<dbReference type="AlphaFoldDB" id="A0A0J6YKR4"/>
<sequence length="99" mass="11023">MAVASGGYRSFVTIGHCQGYLDVVDGSLFYISDIYSDAHQWAFWLSTSATFSSWTICRENIGYSTGRAAGSRTVISTNLPWPHSYNSDIGLRFETVMYC</sequence>
<evidence type="ECO:0000313" key="1">
    <source>
        <dbReference type="EMBL" id="KMP07508.1"/>
    </source>
</evidence>
<organism evidence="1 2">
    <name type="scientific">Coccidioides immitis RMSCC 2394</name>
    <dbReference type="NCBI Taxonomy" id="404692"/>
    <lineage>
        <taxon>Eukaryota</taxon>
        <taxon>Fungi</taxon>
        <taxon>Dikarya</taxon>
        <taxon>Ascomycota</taxon>
        <taxon>Pezizomycotina</taxon>
        <taxon>Eurotiomycetes</taxon>
        <taxon>Eurotiomycetidae</taxon>
        <taxon>Onygenales</taxon>
        <taxon>Onygenaceae</taxon>
        <taxon>Coccidioides</taxon>
    </lineage>
</organism>
<name>A0A0J6YKR4_COCIT</name>
<protein>
    <submittedName>
        <fullName evidence="1">Uncharacterized protein</fullName>
    </submittedName>
</protein>
<dbReference type="EMBL" id="DS028097">
    <property type="protein sequence ID" value="KMP07508.1"/>
    <property type="molecule type" value="Genomic_DNA"/>
</dbReference>
<evidence type="ECO:0000313" key="2">
    <source>
        <dbReference type="Proteomes" id="UP000054565"/>
    </source>
</evidence>
<reference evidence="2" key="1">
    <citation type="journal article" date="2010" name="Genome Res.">
        <title>Population genomic sequencing of Coccidioides fungi reveals recent hybridization and transposon control.</title>
        <authorList>
            <person name="Neafsey D.E."/>
            <person name="Barker B.M."/>
            <person name="Sharpton T.J."/>
            <person name="Stajich J.E."/>
            <person name="Park D.J."/>
            <person name="Whiston E."/>
            <person name="Hung C.-Y."/>
            <person name="McMahan C."/>
            <person name="White J."/>
            <person name="Sykes S."/>
            <person name="Heiman D."/>
            <person name="Young S."/>
            <person name="Zeng Q."/>
            <person name="Abouelleil A."/>
            <person name="Aftuck L."/>
            <person name="Bessette D."/>
            <person name="Brown A."/>
            <person name="FitzGerald M."/>
            <person name="Lui A."/>
            <person name="Macdonald J.P."/>
            <person name="Priest M."/>
            <person name="Orbach M.J."/>
            <person name="Galgiani J.N."/>
            <person name="Kirkland T.N."/>
            <person name="Cole G.T."/>
            <person name="Birren B.W."/>
            <person name="Henn M.R."/>
            <person name="Taylor J.W."/>
            <person name="Rounsley S.D."/>
        </authorList>
    </citation>
    <scope>NUCLEOTIDE SEQUENCE [LARGE SCALE GENOMIC DNA]</scope>
    <source>
        <strain evidence="2">RMSCC 2394</strain>
    </source>
</reference>
<accession>A0A0J6YKR4</accession>